<organism evidence="3 4">
    <name type="scientific">Methylobacterium nodulans (strain LMG 21967 / CNCM I-2342 / ORS 2060)</name>
    <dbReference type="NCBI Taxonomy" id="460265"/>
    <lineage>
        <taxon>Bacteria</taxon>
        <taxon>Pseudomonadati</taxon>
        <taxon>Pseudomonadota</taxon>
        <taxon>Alphaproteobacteria</taxon>
        <taxon>Hyphomicrobiales</taxon>
        <taxon>Methylobacteriaceae</taxon>
        <taxon>Methylobacterium</taxon>
    </lineage>
</organism>
<feature type="chain" id="PRO_5002874417" description="DUF4399 domain-containing protein" evidence="1">
    <location>
        <begin position="21"/>
        <end position="165"/>
    </location>
</feature>
<gene>
    <name evidence="3" type="ordered locus">Mnod_3054</name>
</gene>
<reference evidence="3 4" key="1">
    <citation type="submission" date="2009-01" db="EMBL/GenBank/DDBJ databases">
        <title>Complete sequence of chromosome of Methylobacterium nodulans ORS 2060.</title>
        <authorList>
            <consortium name="US DOE Joint Genome Institute"/>
            <person name="Lucas S."/>
            <person name="Copeland A."/>
            <person name="Lapidus A."/>
            <person name="Glavina del Rio T."/>
            <person name="Dalin E."/>
            <person name="Tice H."/>
            <person name="Bruce D."/>
            <person name="Goodwin L."/>
            <person name="Pitluck S."/>
            <person name="Sims D."/>
            <person name="Brettin T."/>
            <person name="Detter J.C."/>
            <person name="Han C."/>
            <person name="Larimer F."/>
            <person name="Land M."/>
            <person name="Hauser L."/>
            <person name="Kyrpides N."/>
            <person name="Ivanova N."/>
            <person name="Marx C.J."/>
            <person name="Richardson P."/>
        </authorList>
    </citation>
    <scope>NUCLEOTIDE SEQUENCE [LARGE SCALE GENOMIC DNA]</scope>
    <source>
        <strain evidence="4">LMG 21967 / CNCM I-2342 / ORS 2060</strain>
    </source>
</reference>
<accession>B8IIC6</accession>
<feature type="signal peptide" evidence="1">
    <location>
        <begin position="1"/>
        <end position="20"/>
    </location>
</feature>
<evidence type="ECO:0000256" key="1">
    <source>
        <dbReference type="SAM" id="SignalP"/>
    </source>
</evidence>
<dbReference type="AlphaFoldDB" id="B8IIC6"/>
<dbReference type="OrthoDB" id="531568at2"/>
<evidence type="ECO:0000313" key="4">
    <source>
        <dbReference type="Proteomes" id="UP000008207"/>
    </source>
</evidence>
<dbReference type="HOGENOM" id="CLU_116275_0_0_5"/>
<dbReference type="Proteomes" id="UP000008207">
    <property type="component" value="Chromosome"/>
</dbReference>
<dbReference type="InterPro" id="IPR025512">
    <property type="entry name" value="DUF4399"/>
</dbReference>
<evidence type="ECO:0000313" key="3">
    <source>
        <dbReference type="EMBL" id="ACL57995.1"/>
    </source>
</evidence>
<dbReference type="STRING" id="460265.Mnod_3054"/>
<name>B8IIC6_METNO</name>
<keyword evidence="1" id="KW-0732">Signal</keyword>
<dbReference type="eggNOG" id="ENOG5032RWS">
    <property type="taxonomic scope" value="Bacteria"/>
</dbReference>
<feature type="domain" description="DUF4399" evidence="2">
    <location>
        <begin position="63"/>
        <end position="153"/>
    </location>
</feature>
<dbReference type="RefSeq" id="WP_015929667.1">
    <property type="nucleotide sequence ID" value="NC_011894.1"/>
</dbReference>
<proteinExistence type="predicted"/>
<dbReference type="Pfam" id="PF14347">
    <property type="entry name" value="DUF4399"/>
    <property type="match status" value="1"/>
</dbReference>
<dbReference type="KEGG" id="mno:Mnod_3054"/>
<sequence length="165" mass="17287">MSMLRFAAALLPLLAAPALAEPDHPAAHAAAGAPGQASPAPPNAHLYFIAPANGARLRGPVLVQFGLRGMGVTQAGSTAAQAGHHHLLVDSREPVAPGEPIPADKQHLHFGAGQTETNLDLPPGRHRLQLVLGDARHKPFAPLVASRVIEVTVLPPARHRRVRRG</sequence>
<protein>
    <recommendedName>
        <fullName evidence="2">DUF4399 domain-containing protein</fullName>
    </recommendedName>
</protein>
<dbReference type="EMBL" id="CP001349">
    <property type="protein sequence ID" value="ACL57995.1"/>
    <property type="molecule type" value="Genomic_DNA"/>
</dbReference>
<evidence type="ECO:0000259" key="2">
    <source>
        <dbReference type="Pfam" id="PF14347"/>
    </source>
</evidence>
<keyword evidence="4" id="KW-1185">Reference proteome</keyword>